<dbReference type="InterPro" id="IPR036615">
    <property type="entry name" value="Mur_ligase_C_dom_sf"/>
</dbReference>
<evidence type="ECO:0000313" key="6">
    <source>
        <dbReference type="EMBL" id="HJG79245.1"/>
    </source>
</evidence>
<dbReference type="GO" id="GO:0016881">
    <property type="term" value="F:acid-amino acid ligase activity"/>
    <property type="evidence" value="ECO:0007669"/>
    <property type="project" value="InterPro"/>
</dbReference>
<dbReference type="InterPro" id="IPR036565">
    <property type="entry name" value="Mur-like_cat_sf"/>
</dbReference>
<gene>
    <name evidence="6" type="ORF">K8V08_02400</name>
</gene>
<organism evidence="6 7">
    <name type="scientific">Brevibacterium senegalense</name>
    <dbReference type="NCBI Taxonomy" id="1033736"/>
    <lineage>
        <taxon>Bacteria</taxon>
        <taxon>Bacillati</taxon>
        <taxon>Actinomycetota</taxon>
        <taxon>Actinomycetes</taxon>
        <taxon>Micrococcales</taxon>
        <taxon>Brevibacteriaceae</taxon>
        <taxon>Brevibacterium</taxon>
    </lineage>
</organism>
<dbReference type="Gene3D" id="3.60.21.10">
    <property type="match status" value="1"/>
</dbReference>
<dbReference type="Pfam" id="PF02875">
    <property type="entry name" value="Mur_ligase_C"/>
    <property type="match status" value="1"/>
</dbReference>
<evidence type="ECO:0000256" key="4">
    <source>
        <dbReference type="SAM" id="MobiDB-lite"/>
    </source>
</evidence>
<dbReference type="SUPFAM" id="SSF53623">
    <property type="entry name" value="MurD-like peptide ligases, catalytic domain"/>
    <property type="match status" value="1"/>
</dbReference>
<keyword evidence="1" id="KW-0436">Ligase</keyword>
<dbReference type="InterPro" id="IPR032675">
    <property type="entry name" value="LRR_dom_sf"/>
</dbReference>
<evidence type="ECO:0000256" key="2">
    <source>
        <dbReference type="ARBA" id="ARBA00022741"/>
    </source>
</evidence>
<proteinExistence type="predicted"/>
<dbReference type="Gene3D" id="3.90.190.20">
    <property type="entry name" value="Mur ligase, C-terminal domain"/>
    <property type="match status" value="1"/>
</dbReference>
<reference evidence="6" key="1">
    <citation type="journal article" date="2021" name="PeerJ">
        <title>Extensive microbial diversity within the chicken gut microbiome revealed by metagenomics and culture.</title>
        <authorList>
            <person name="Gilroy R."/>
            <person name="Ravi A."/>
            <person name="Getino M."/>
            <person name="Pursley I."/>
            <person name="Horton D.L."/>
            <person name="Alikhan N.F."/>
            <person name="Baker D."/>
            <person name="Gharbi K."/>
            <person name="Hall N."/>
            <person name="Watson M."/>
            <person name="Adriaenssens E.M."/>
            <person name="Foster-Nyarko E."/>
            <person name="Jarju S."/>
            <person name="Secka A."/>
            <person name="Antonio M."/>
            <person name="Oren A."/>
            <person name="Chaudhuri R.R."/>
            <person name="La Ragione R."/>
            <person name="Hildebrand F."/>
            <person name="Pallen M.J."/>
        </authorList>
    </citation>
    <scope>NUCLEOTIDE SEQUENCE</scope>
    <source>
        <strain evidence="6">ChiGjej5B5-7349</strain>
    </source>
</reference>
<accession>A0A921MBJ8</accession>
<dbReference type="InterPro" id="IPR051046">
    <property type="entry name" value="MurCDEF_CellWall_CoF430Synth"/>
</dbReference>
<dbReference type="InterPro" id="IPR013221">
    <property type="entry name" value="Mur_ligase_cen"/>
</dbReference>
<dbReference type="Pfam" id="PF13306">
    <property type="entry name" value="LRR_5"/>
    <property type="match status" value="2"/>
</dbReference>
<dbReference type="Pfam" id="PF09587">
    <property type="entry name" value="PGA_cap"/>
    <property type="match status" value="2"/>
</dbReference>
<evidence type="ECO:0000256" key="1">
    <source>
        <dbReference type="ARBA" id="ARBA00022598"/>
    </source>
</evidence>
<sequence>MKRGVDGWTESRQRTDRADRTDAAPRQADGTRRDSSSQGPDTAPAAPRTLDRDGITYRRAESGLKVERAAAGLTEVVIPAEVDGTAVTVIGKDAFRGRTDLTSVTLPESIHTLGAGAFAGCTGLQEIDLTSGIEVLNAEAFAGCSGLRTVWLPADLTRIARRAFADCTALESVPHYVKRGIGSVLAIDRGMVEEALPTGLEHIGEEAFRGCASLTHIVVPFLVTEIAASTFEGCRSLGAVWLHSKLTGIGDRAFAGCAALTRLRVPESAQEFGAEVFDERTAIVGVDGSAALDYARRYSRTVVTAEAPDREITSAFGSTEGTTVEDLLASPDELRGFVDRYEVRPPTHEIARDETSAAAPPADPSRFVRDGEVYRPAQDPGAGDVTITMVGDLMCGIFQQHWAQRDGGYGFEGAFDDIESLLRPADLSIGNLEAMVAPSYEFMHRSRYVEDRPNLNAPPAFLSAVRNAGFDVVMNAQNHMYDTGTKGVLETLAALNRAELIHGGMYAHRAESRYLLFDIRGMRIAVVAHLDPARQKMKQANFTDEGLETFASPLAPDRVSADIAAAKAAGAEFVLAYCHWGREYTDQVSKRQADFAQMVVDAGADYVFGSHSHCPQPYTVLRSRDGRRVPVVYSGGNFLSDITRHKPITDDTFVASLTLTRDPEGRVVIAGDGYTPCRILTSRQFRGYSRVVPCSSLRDGAYDCSPVEAESDIRRIETTMGRQYTRLEHTGGPAVARRAPARTTGEDDDLIEEYSLREPPFAVQREQGTDEDDCFVLDAEDGVWRRARDHARGEAVLLCGGSLTYDRTLERNAHAGGAYEFRTHFRHLRPLLDQADLAVGSLGTMVADGFPTMSTLPKRYVGKHYTNARSEYVDALRYAGFDCLALAHPYNLDGGVRGIAATERAVRENGVVPSGLGRAKTPVFDVNGVRIAVLSHTVNEYRVREVITGEGADQLLNVLDEDRVRETIREVREAGAQFVLSYLDCRATGTQLKRADRLAAAETMAECGADYVVCTLPGVVSAYVSHRTADGRTVPVATGLGTLMAGSGTGEETASALLRIVVRPREDGGVEVDDSYIPLQRFHTFRGARGPVVPAHESFLDDYDEEQFGAGPARVASRLGDGIGLDGSRRVRIHSHYRPQMTPAQIAQQLGVDFTAADRRTLGAAVDEAVHSIVLRPDDLAPGCVAVLAKRATHGRNFDEITIDAAVAAGALMTVSEEPHPELPTLLVEDPWTAMCDLMSAVRRRYSPFTVAVTGTAGKTTTKEMLGEVFDRHFRTLHVEGNYNTMRTAGLVVQKLSPDDEAYIQEVHGGSPGAARMLSTVIGPDVCLITSIGEAHLEQMGSLEAIIEGKMQIIEGMGPDGTLILNEDNPHLRAQRPAVRTVRYSIEDREVDYRARDIRRVGDSLEFEIVGPDGVHPAVVGSRGMHNVSNALGVFAAGREAGIPAQTIIAGISRYRPSSTRQNLVEAGGYSLLVDAYNSNPISLESGVETLCEIPIEPGGRRIAVLGDMGEQGDRFDENHRAVGDMLARYPVDLVICSGPGMQLAAQRLHGHGIEVHHHASFEDLAAALHAEVSPIDIVLFKAAGAVDLEKKVVFPVFGRVI</sequence>
<dbReference type="Gene3D" id="3.40.1190.10">
    <property type="entry name" value="Mur-like, catalytic domain"/>
    <property type="match status" value="1"/>
</dbReference>
<evidence type="ECO:0000256" key="3">
    <source>
        <dbReference type="ARBA" id="ARBA00022840"/>
    </source>
</evidence>
<evidence type="ECO:0000259" key="5">
    <source>
        <dbReference type="SMART" id="SM00854"/>
    </source>
</evidence>
<feature type="domain" description="Capsule synthesis protein CapA" evidence="5">
    <location>
        <begin position="796"/>
        <end position="1047"/>
    </location>
</feature>
<dbReference type="GO" id="GO:0005524">
    <property type="term" value="F:ATP binding"/>
    <property type="evidence" value="ECO:0007669"/>
    <property type="project" value="UniProtKB-KW"/>
</dbReference>
<dbReference type="SUPFAM" id="SSF53244">
    <property type="entry name" value="MurD-like peptide ligases, peptide-binding domain"/>
    <property type="match status" value="1"/>
</dbReference>
<evidence type="ECO:0000313" key="7">
    <source>
        <dbReference type="Proteomes" id="UP000784435"/>
    </source>
</evidence>
<dbReference type="SUPFAM" id="SSF56300">
    <property type="entry name" value="Metallo-dependent phosphatases"/>
    <property type="match status" value="2"/>
</dbReference>
<dbReference type="SUPFAM" id="SSF52058">
    <property type="entry name" value="L domain-like"/>
    <property type="match status" value="1"/>
</dbReference>
<dbReference type="PANTHER" id="PTHR43024">
    <property type="entry name" value="UDP-N-ACETYLMURAMOYL-TRIPEPTIDE--D-ALANYL-D-ALANINE LIGASE"/>
    <property type="match status" value="1"/>
</dbReference>
<dbReference type="EMBL" id="DYUK01000056">
    <property type="protein sequence ID" value="HJG79245.1"/>
    <property type="molecule type" value="Genomic_DNA"/>
</dbReference>
<dbReference type="InterPro" id="IPR019079">
    <property type="entry name" value="Capsule_synth_CapA"/>
</dbReference>
<dbReference type="Gene3D" id="3.80.10.10">
    <property type="entry name" value="Ribonuclease Inhibitor"/>
    <property type="match status" value="1"/>
</dbReference>
<name>A0A921MBJ8_9MICO</name>
<dbReference type="InterPro" id="IPR004101">
    <property type="entry name" value="Mur_ligase_C"/>
</dbReference>
<keyword evidence="2" id="KW-0547">Nucleotide-binding</keyword>
<dbReference type="Pfam" id="PF08245">
    <property type="entry name" value="Mur_ligase_M"/>
    <property type="match status" value="1"/>
</dbReference>
<feature type="compositionally biased region" description="Basic and acidic residues" evidence="4">
    <location>
        <begin position="9"/>
        <end position="35"/>
    </location>
</feature>
<keyword evidence="3" id="KW-0067">ATP-binding</keyword>
<dbReference type="PANTHER" id="PTHR43024:SF1">
    <property type="entry name" value="UDP-N-ACETYLMURAMOYL-TRIPEPTIDE--D-ALANYL-D-ALANINE LIGASE"/>
    <property type="match status" value="1"/>
</dbReference>
<feature type="domain" description="Capsule synthesis protein CapA" evidence="5">
    <location>
        <begin position="386"/>
        <end position="642"/>
    </location>
</feature>
<dbReference type="InterPro" id="IPR029052">
    <property type="entry name" value="Metallo-depent_PP-like"/>
</dbReference>
<feature type="region of interest" description="Disordered" evidence="4">
    <location>
        <begin position="1"/>
        <end position="53"/>
    </location>
</feature>
<dbReference type="SMART" id="SM00854">
    <property type="entry name" value="PGA_cap"/>
    <property type="match status" value="2"/>
</dbReference>
<dbReference type="InterPro" id="IPR026906">
    <property type="entry name" value="LRR_5"/>
</dbReference>
<protein>
    <submittedName>
        <fullName evidence="6">CapA family protein</fullName>
    </submittedName>
</protein>
<reference evidence="6" key="2">
    <citation type="submission" date="2021-09" db="EMBL/GenBank/DDBJ databases">
        <authorList>
            <person name="Gilroy R."/>
        </authorList>
    </citation>
    <scope>NUCLEOTIDE SEQUENCE</scope>
    <source>
        <strain evidence="6">ChiGjej5B5-7349</strain>
    </source>
</reference>
<dbReference type="Proteomes" id="UP000784435">
    <property type="component" value="Unassembled WGS sequence"/>
</dbReference>
<comment type="caution">
    <text evidence="6">The sequence shown here is derived from an EMBL/GenBank/DDBJ whole genome shotgun (WGS) entry which is preliminary data.</text>
</comment>